<name>A0ABU7LUH5_9PROT</name>
<organism evidence="2 3">
    <name type="scientific">Hyphobacterium lacteum</name>
    <dbReference type="NCBI Taxonomy" id="3116575"/>
    <lineage>
        <taxon>Bacteria</taxon>
        <taxon>Pseudomonadati</taxon>
        <taxon>Pseudomonadota</taxon>
        <taxon>Alphaproteobacteria</taxon>
        <taxon>Maricaulales</taxon>
        <taxon>Maricaulaceae</taxon>
        <taxon>Hyphobacterium</taxon>
    </lineage>
</organism>
<proteinExistence type="predicted"/>
<comment type="caution">
    <text evidence="2">The sequence shown here is derived from an EMBL/GenBank/DDBJ whole genome shotgun (WGS) entry which is preliminary data.</text>
</comment>
<evidence type="ECO:0000313" key="3">
    <source>
        <dbReference type="Proteomes" id="UP001354971"/>
    </source>
</evidence>
<reference evidence="2 3" key="1">
    <citation type="submission" date="2024-01" db="EMBL/GenBank/DDBJ databases">
        <title>Hyphobacterium bacterium isolated from marine sediment.</title>
        <authorList>
            <person name="Zhao S."/>
        </authorList>
    </citation>
    <scope>NUCLEOTIDE SEQUENCE [LARGE SCALE GENOMIC DNA]</scope>
    <source>
        <strain evidence="3">HN65</strain>
    </source>
</reference>
<keyword evidence="3" id="KW-1185">Reference proteome</keyword>
<dbReference type="EMBL" id="JAZDRP010000009">
    <property type="protein sequence ID" value="MEE2527199.1"/>
    <property type="molecule type" value="Genomic_DNA"/>
</dbReference>
<dbReference type="RefSeq" id="WP_330199861.1">
    <property type="nucleotide sequence ID" value="NZ_JAZDRP010000009.1"/>
</dbReference>
<keyword evidence="1" id="KW-1133">Transmembrane helix</keyword>
<gene>
    <name evidence="2" type="ORF">V0U79_12550</name>
</gene>
<keyword evidence="1" id="KW-0472">Membrane</keyword>
<evidence type="ECO:0000313" key="2">
    <source>
        <dbReference type="EMBL" id="MEE2527199.1"/>
    </source>
</evidence>
<keyword evidence="1" id="KW-0812">Transmembrane</keyword>
<evidence type="ECO:0000256" key="1">
    <source>
        <dbReference type="SAM" id="Phobius"/>
    </source>
</evidence>
<feature type="transmembrane region" description="Helical" evidence="1">
    <location>
        <begin position="20"/>
        <end position="38"/>
    </location>
</feature>
<sequence length="190" mass="21630">MSDKTQKFRRSYFMQHDIRVVAALIGFMLILVGLLYSAQVLTARPERAPQPDIGGPWIRLNTGWLFDADFYSAIEQRGTRLRAYASRQDYCFNFRDSCDEEIVQVVRAFYVNCQRGTVTDDYAVYRPIRHDGENWVVVNGERFQTTDIFDQGLPRTRIPAAGSADLGLFDLTCGNVDVSELSTTEGTLPR</sequence>
<protein>
    <submittedName>
        <fullName evidence="2">Uncharacterized protein</fullName>
    </submittedName>
</protein>
<accession>A0ABU7LUH5</accession>
<dbReference type="Proteomes" id="UP001354971">
    <property type="component" value="Unassembled WGS sequence"/>
</dbReference>